<dbReference type="Proteomes" id="UP000671868">
    <property type="component" value="Chromosome"/>
</dbReference>
<protein>
    <submittedName>
        <fullName evidence="2">Tandem-95 repeat protein</fullName>
    </submittedName>
</protein>
<dbReference type="PANTHER" id="PTHR34720">
    <property type="entry name" value="MICROCYSTIN DEPENDENT PROTEIN"/>
    <property type="match status" value="1"/>
</dbReference>
<name>A0ABX7W6K1_9GAMM</name>
<dbReference type="PANTHER" id="PTHR34720:SF9">
    <property type="entry name" value="BLR4714 PROTEIN"/>
    <property type="match status" value="1"/>
</dbReference>
<dbReference type="RefSeq" id="WP_209537795.1">
    <property type="nucleotide sequence ID" value="NZ_CP053381.1"/>
</dbReference>
<keyword evidence="3" id="KW-1185">Reference proteome</keyword>
<accession>A0ABX7W6K1</accession>
<evidence type="ECO:0000313" key="2">
    <source>
        <dbReference type="EMBL" id="QTP55939.1"/>
    </source>
</evidence>
<evidence type="ECO:0000313" key="3">
    <source>
        <dbReference type="Proteomes" id="UP000671868"/>
    </source>
</evidence>
<organism evidence="2 3">
    <name type="scientific">Billgrantia sulfidoxydans</name>
    <dbReference type="NCBI Taxonomy" id="2733484"/>
    <lineage>
        <taxon>Bacteria</taxon>
        <taxon>Pseudomonadati</taxon>
        <taxon>Pseudomonadota</taxon>
        <taxon>Gammaproteobacteria</taxon>
        <taxon>Oceanospirillales</taxon>
        <taxon>Halomonadaceae</taxon>
        <taxon>Billgrantia</taxon>
    </lineage>
</organism>
<dbReference type="Pfam" id="PF17963">
    <property type="entry name" value="Big_9"/>
    <property type="match status" value="3"/>
</dbReference>
<dbReference type="NCBIfam" id="NF033679">
    <property type="entry name" value="DNRLRE_dom"/>
    <property type="match status" value="3"/>
</dbReference>
<dbReference type="NCBIfam" id="NF012211">
    <property type="entry name" value="tand_rpt_95"/>
    <property type="match status" value="3"/>
</dbReference>
<sequence length="1283" mass="135469">MSSTVQPEEQEQDGLVTLDNVEEAESASTTVQFQQGLDGYAGSVDTYLHGGSKATSRAGAATLNVDSDDKGNEVQTLLRFEQIFGSGAGQIPQGATILSATLELHTTSKGDGARLHRMLIPWNDTDTWNSFSDGLQADGVEARASADLTTGFVPTGTTRLDVSASLQAWADGAPNHGWAFLSTGPDGWDFHSAEGSTPPRLVVEYTTDGSEPDNRPPVANDDSATTTEGEAVEIAVLANDSDPDGDPLTVDSFTQPANGSVTLTDDDMLAYTPDDGFTGEDSLTYRASDGELASDSATLSVTVEENEPPPASATLQFQQGVDGYAGVVDTYLHGGSKATSRAGATLLNVDSDDKGNPVQTLLRFEQIFGSGAGQIPLGATIVSATLELNTSGKGDGARLHRMLVPWNDTDTWNSFSDGLQADGVEAHANADLTTGFVPTGTTRLDVTASLQAWADGAPNHGWAFLPTGPDGWDFHSAEGSTPPRLVVEYTTDGSEPDNHPPVAYDDSATTSEDAAVEIAVLANDSDPNGDPLTVGSFTQPSNGSVTLNPDGTLLYTPTAGFVGDDVFTYRASDGELASDPATVTVTVEPAEPPPASGTLQFQQGLDGYAGVVDTYLHGGSKATSRAGVTTLNVDSEDKGNAVQTLLRFEQIFGSGSGQIPLGATIVSATLELNTTGKGDGARLHRMLMPWNDTDTWNTFTDGLQADGVEAHASADLVTGYVPVGTTRLDVTASLQAWADGTPNYGWAFLPVGPDGWDFHSAEGSTPPRLVVEYTTDGSEPDNHPPVANDDNATTSENAAVEIAVLANDSDPDGDPLTVGSFTQPTHGSVTLNPSGTLTYSPNQGFIGSDSFTYRASDGSLQSGSATVIVSVESGMPPPIPLETSYIATEFGTDHRRNFEHTNANKSFFHAGTWWAVLPEQSGWHVYRFDGTLPEPGTMGGWSVASPTMMTSGRRADIAWHDATDTLYVLNFGPTESTPHLYAMAYDAQAQSFVVSADIKLAGSGGKLSGVEWQRNPDMALGMDQNGNPLVAIIGPSEAGGEQGLKLAYPTSSDLSAWSVVDIDNGPTTVSASNGDNKVDFVSFQLNGIDHVGLVYGDSTANAWKFASQPTSATPSDYADGWTIEQITDRVALDDHLAAVWTGSAIVMTMKDDRDAIWLVKGLPGAWEEPVLVHAASHKASRPTLAYDEDNDFIYVFYQENAVSPYGDIHFKVSQVAELSFDTAASGTRILTSGSNDENMTDPQTPVHAVGEATGDKFFLFARNAEAKEIWYNDFQLDDDIFLA</sequence>
<proteinExistence type="predicted"/>
<dbReference type="EMBL" id="CP053381">
    <property type="protein sequence ID" value="QTP55939.1"/>
    <property type="molecule type" value="Genomic_DNA"/>
</dbReference>
<dbReference type="Gene3D" id="2.60.40.3440">
    <property type="match status" value="3"/>
</dbReference>
<evidence type="ECO:0000256" key="1">
    <source>
        <dbReference type="SAM" id="MobiDB-lite"/>
    </source>
</evidence>
<feature type="region of interest" description="Disordered" evidence="1">
    <location>
        <begin position="206"/>
        <end position="226"/>
    </location>
</feature>
<gene>
    <name evidence="2" type="ORF">HNO51_15345</name>
</gene>
<reference evidence="2 3" key="1">
    <citation type="journal article" date="2021" name="Front. Microbiol.">
        <title>Aerobic Denitrification and Heterotrophic Sulfur Oxidation in the Genus Halomonas Revealed by Six Novel Species Characterizations and Genome-Based Analysis.</title>
        <authorList>
            <person name="Wang L."/>
            <person name="Shao Z."/>
        </authorList>
    </citation>
    <scope>NUCLEOTIDE SEQUENCE [LARGE SCALE GENOMIC DNA]</scope>
    <source>
        <strain evidence="2 3">MCCC 1A11059</strain>
    </source>
</reference>